<name>A0ABQ0BA33_9FIRM</name>
<sequence length="59" mass="6502">MDTAVLAPTGLNKQIFFIEANGDSVSIRTKGKSPMSKIDTGIVKYHFEIGAGKENFNWK</sequence>
<protein>
    <recommendedName>
        <fullName evidence="1">Putative nitroreductase TM1586 domain-containing protein</fullName>
    </recommendedName>
</protein>
<evidence type="ECO:0000259" key="1">
    <source>
        <dbReference type="Pfam" id="PF14512"/>
    </source>
</evidence>
<evidence type="ECO:0000313" key="2">
    <source>
        <dbReference type="EMBL" id="GAA6408320.1"/>
    </source>
</evidence>
<dbReference type="InterPro" id="IPR029478">
    <property type="entry name" value="TM1586_NiRdase"/>
</dbReference>
<proteinExistence type="predicted"/>
<dbReference type="Pfam" id="PF14512">
    <property type="entry name" value="TM1586_NiRdase"/>
    <property type="match status" value="1"/>
</dbReference>
<comment type="caution">
    <text evidence="2">The sequence shown here is derived from an EMBL/GenBank/DDBJ whole genome shotgun (WGS) entry which is preliminary data.</text>
</comment>
<evidence type="ECO:0000313" key="3">
    <source>
        <dbReference type="Proteomes" id="UP001600943"/>
    </source>
</evidence>
<reference evidence="2 3" key="1">
    <citation type="submission" date="2024-04" db="EMBL/GenBank/DDBJ databases">
        <title>Defined microbial consortia suppress multidrug-resistant proinflammatory Enterobacteriaceae via ecological control.</title>
        <authorList>
            <person name="Furuichi M."/>
            <person name="Kawaguchi T."/>
            <person name="Pust M."/>
            <person name="Yasuma K."/>
            <person name="Plichta D."/>
            <person name="Hasegawa N."/>
            <person name="Ohya T."/>
            <person name="Bhattarai S."/>
            <person name="Sasajima S."/>
            <person name="Aoto Y."/>
            <person name="Tuganbaev T."/>
            <person name="Yaginuma M."/>
            <person name="Ueda M."/>
            <person name="Okahashi N."/>
            <person name="Amafuji K."/>
            <person name="Kiridooshi Y."/>
            <person name="Sugita K."/>
            <person name="Strazar M."/>
            <person name="Skelly A."/>
            <person name="Suda W."/>
            <person name="Hattori M."/>
            <person name="Nakamoto N."/>
            <person name="Caballero S."/>
            <person name="Norman J."/>
            <person name="Olle B."/>
            <person name="Tanoue T."/>
            <person name="Arita M."/>
            <person name="Bucci V."/>
            <person name="Atarashi K."/>
            <person name="Xavier R."/>
            <person name="Honda K."/>
        </authorList>
    </citation>
    <scope>NUCLEOTIDE SEQUENCE [LARGE SCALE GENOMIC DNA]</scope>
    <source>
        <strain evidence="3">k04-0078-D8-1</strain>
    </source>
</reference>
<feature type="domain" description="Putative nitroreductase TM1586" evidence="1">
    <location>
        <begin position="1"/>
        <end position="51"/>
    </location>
</feature>
<dbReference type="Gene3D" id="3.40.109.30">
    <property type="entry name" value="putative nitroreductase (tm1586), domain 2"/>
    <property type="match status" value="1"/>
</dbReference>
<keyword evidence="3" id="KW-1185">Reference proteome</keyword>
<dbReference type="EMBL" id="BAABYW010000001">
    <property type="protein sequence ID" value="GAA6408320.1"/>
    <property type="molecule type" value="Genomic_DNA"/>
</dbReference>
<dbReference type="Proteomes" id="UP001600943">
    <property type="component" value="Unassembled WGS sequence"/>
</dbReference>
<gene>
    <name evidence="2" type="ORF">K040078D81_24370</name>
</gene>
<accession>A0ABQ0BA33</accession>
<organism evidence="2 3">
    <name type="scientific">Blautia hominis</name>
    <dbReference type="NCBI Taxonomy" id="2025493"/>
    <lineage>
        <taxon>Bacteria</taxon>
        <taxon>Bacillati</taxon>
        <taxon>Bacillota</taxon>
        <taxon>Clostridia</taxon>
        <taxon>Lachnospirales</taxon>
        <taxon>Lachnospiraceae</taxon>
        <taxon>Blautia</taxon>
    </lineage>
</organism>